<reference evidence="1" key="1">
    <citation type="submission" date="2019-05" db="EMBL/GenBank/DDBJ databases">
        <authorList>
            <person name="Hibberd M."/>
        </authorList>
    </citation>
    <scope>NUCLEOTIDE SEQUENCE</scope>
    <source>
        <strain evidence="1">Neisseria_subflava_BgEED23</strain>
    </source>
</reference>
<keyword evidence="2" id="KW-1185">Reference proteome</keyword>
<evidence type="ECO:0000313" key="1">
    <source>
        <dbReference type="EMBL" id="VTY10212.1"/>
    </source>
</evidence>
<comment type="caution">
    <text evidence="1">The sequence shown here is derived from an EMBL/GenBank/DDBJ whole genome shotgun (WGS) entry which is preliminary data.</text>
</comment>
<gene>
    <name evidence="1" type="ORF">ONOEEDHL_01175</name>
</gene>
<dbReference type="Proteomes" id="UP000626795">
    <property type="component" value="Unassembled WGS sequence"/>
</dbReference>
<evidence type="ECO:0000313" key="2">
    <source>
        <dbReference type="Proteomes" id="UP000626795"/>
    </source>
</evidence>
<sequence length="258" mass="29590">MFKIFNANGGSPLVTISNQYQNFHLRKSGLLHDKDFLKSGDSKSTFIDTKGMNYPVIVLKPRGYDYNSKVTALPITEKSVYQGTDRGFGIYIWHNFTLKDPIEYYIFDIWQPPERGAGLKLWNDKGELVYHSAWYRLKLVSFHELSYDQSPDLKKDYKVDISAYRKYSNNLGVFIPYVRRAMLHLYNRGVYVPGGFTTDYAAELAEGFFFRDENTVQHALVNLGSGNGWWQAMSGWTTPGSTYIFMVDLDGIPLGYGN</sequence>
<dbReference type="AlphaFoldDB" id="A0A9X9SNM9"/>
<dbReference type="RefSeq" id="WP_204788876.1">
    <property type="nucleotide sequence ID" value="NZ_CABFLZ010000049.1"/>
</dbReference>
<organism evidence="1 2">
    <name type="scientific">Neisseria subflava</name>
    <dbReference type="NCBI Taxonomy" id="28449"/>
    <lineage>
        <taxon>Bacteria</taxon>
        <taxon>Pseudomonadati</taxon>
        <taxon>Pseudomonadota</taxon>
        <taxon>Betaproteobacteria</taxon>
        <taxon>Neisseriales</taxon>
        <taxon>Neisseriaceae</taxon>
        <taxon>Neisseria</taxon>
    </lineage>
</organism>
<protein>
    <submittedName>
        <fullName evidence="1">Uncharacterized protein</fullName>
    </submittedName>
</protein>
<accession>A0A9X9SNM9</accession>
<dbReference type="EMBL" id="CABFLZ010000049">
    <property type="protein sequence ID" value="VTY10212.1"/>
    <property type="molecule type" value="Genomic_DNA"/>
</dbReference>
<name>A0A9X9SNM9_NEISU</name>
<proteinExistence type="predicted"/>